<feature type="transmembrane region" description="Helical" evidence="6">
    <location>
        <begin position="50"/>
        <end position="70"/>
    </location>
</feature>
<dbReference type="AlphaFoldDB" id="A0A7J4IY87"/>
<evidence type="ECO:0000256" key="3">
    <source>
        <dbReference type="ARBA" id="ARBA00022692"/>
    </source>
</evidence>
<name>A0A7J4IY87_9ARCH</name>
<protein>
    <submittedName>
        <fullName evidence="8">Mechanosensitive ion channel</fullName>
    </submittedName>
</protein>
<evidence type="ECO:0000256" key="5">
    <source>
        <dbReference type="ARBA" id="ARBA00023136"/>
    </source>
</evidence>
<evidence type="ECO:0000313" key="9">
    <source>
        <dbReference type="Proteomes" id="UP000565078"/>
    </source>
</evidence>
<keyword evidence="4 6" id="KW-1133">Transmembrane helix</keyword>
<dbReference type="SUPFAM" id="SSF50182">
    <property type="entry name" value="Sm-like ribonucleoproteins"/>
    <property type="match status" value="1"/>
</dbReference>
<evidence type="ECO:0000313" key="8">
    <source>
        <dbReference type="EMBL" id="HIH09219.1"/>
    </source>
</evidence>
<dbReference type="InterPro" id="IPR045275">
    <property type="entry name" value="MscS_archaea/bacteria_type"/>
</dbReference>
<evidence type="ECO:0000256" key="2">
    <source>
        <dbReference type="ARBA" id="ARBA00008017"/>
    </source>
</evidence>
<evidence type="ECO:0000256" key="6">
    <source>
        <dbReference type="SAM" id="Phobius"/>
    </source>
</evidence>
<comment type="subcellular location">
    <subcellularLocation>
        <location evidence="1">Membrane</location>
        <topology evidence="1">Multi-pass membrane protein</topology>
    </subcellularLocation>
</comment>
<dbReference type="Proteomes" id="UP000565078">
    <property type="component" value="Unassembled WGS sequence"/>
</dbReference>
<dbReference type="GO" id="GO:0016020">
    <property type="term" value="C:membrane"/>
    <property type="evidence" value="ECO:0007669"/>
    <property type="project" value="UniProtKB-SubCell"/>
</dbReference>
<dbReference type="SUPFAM" id="SSF82861">
    <property type="entry name" value="Mechanosensitive channel protein MscS (YggB), transmembrane region"/>
    <property type="match status" value="1"/>
</dbReference>
<dbReference type="InterPro" id="IPR006685">
    <property type="entry name" value="MscS_channel_2nd"/>
</dbReference>
<dbReference type="Gene3D" id="3.30.70.100">
    <property type="match status" value="1"/>
</dbReference>
<comment type="similarity">
    <text evidence="2">Belongs to the MscS (TC 1.A.23) family.</text>
</comment>
<feature type="transmembrane region" description="Helical" evidence="6">
    <location>
        <begin position="90"/>
        <end position="109"/>
    </location>
</feature>
<accession>A0A7J4IY87</accession>
<comment type="caution">
    <text evidence="8">The sequence shown here is derived from an EMBL/GenBank/DDBJ whole genome shotgun (WGS) entry which is preliminary data.</text>
</comment>
<reference evidence="9" key="1">
    <citation type="journal article" date="2020" name="bioRxiv">
        <title>A rank-normalized archaeal taxonomy based on genome phylogeny resolves widespread incomplete and uneven classifications.</title>
        <authorList>
            <person name="Rinke C."/>
            <person name="Chuvochina M."/>
            <person name="Mussig A.J."/>
            <person name="Chaumeil P.-A."/>
            <person name="Waite D.W."/>
            <person name="Whitman W.B."/>
            <person name="Parks D.H."/>
            <person name="Hugenholtz P."/>
        </authorList>
    </citation>
    <scope>NUCLEOTIDE SEQUENCE [LARGE SCALE GENOMIC DNA]</scope>
</reference>
<sequence>MEEQKMRGLALAAGKMAVVLAALIFLYVYGSFLLETIISQALNNASLNTLWPLIAEVAILVAGTQIFLMISKFLISRYLENRGKKKEIRVILTLYSYLVWAFVGIFLLSTIFKDVGALITSIGLIGFGITFALQKPILNFVGWLTIVLTKPFNISDRIEVTGIRGDVLSINTMYTRVQGTRPAAQTKSDQIITIPNELILTNPVLNYSRMGDVYSDDITVSITYESNWRKAIDILESVTTNSVKKYLKNNSPVTFAEKKSWQEAVGLLQEASKRLRRGFVKQSVQEKIEILRTAEIASEIEIPKPRILMSLGASSIDLNVLYKTDLHSIRDTKHSIVRSFMEAVEKCPDIGLAYPHMQIVYDEKHGKYAGQRKLFMQEQELR</sequence>
<dbReference type="InterPro" id="IPR010920">
    <property type="entry name" value="LSM_dom_sf"/>
</dbReference>
<keyword evidence="3 6" id="KW-0812">Transmembrane</keyword>
<organism evidence="8 9">
    <name type="scientific">Candidatus Iainarchaeum sp</name>
    <dbReference type="NCBI Taxonomy" id="3101447"/>
    <lineage>
        <taxon>Archaea</taxon>
        <taxon>Candidatus Iainarchaeota</taxon>
        <taxon>Candidatus Iainarchaeia</taxon>
        <taxon>Candidatus Iainarchaeales</taxon>
        <taxon>Candidatus Iainarchaeaceae</taxon>
        <taxon>Candidatus Iainarchaeum</taxon>
    </lineage>
</organism>
<evidence type="ECO:0000259" key="7">
    <source>
        <dbReference type="Pfam" id="PF00924"/>
    </source>
</evidence>
<proteinExistence type="inferred from homology"/>
<dbReference type="InterPro" id="IPR023408">
    <property type="entry name" value="MscS_beta-dom_sf"/>
</dbReference>
<gene>
    <name evidence="8" type="ORF">HA254_00960</name>
</gene>
<keyword evidence="5 6" id="KW-0472">Membrane</keyword>
<dbReference type="EMBL" id="DUGC01000019">
    <property type="protein sequence ID" value="HIH09219.1"/>
    <property type="molecule type" value="Genomic_DNA"/>
</dbReference>
<dbReference type="Pfam" id="PF00924">
    <property type="entry name" value="MS_channel_2nd"/>
    <property type="match status" value="1"/>
</dbReference>
<dbReference type="PANTHER" id="PTHR30221:SF1">
    <property type="entry name" value="SMALL-CONDUCTANCE MECHANOSENSITIVE CHANNEL"/>
    <property type="match status" value="1"/>
</dbReference>
<evidence type="ECO:0000256" key="4">
    <source>
        <dbReference type="ARBA" id="ARBA00022989"/>
    </source>
</evidence>
<feature type="transmembrane region" description="Helical" evidence="6">
    <location>
        <begin position="12"/>
        <end position="30"/>
    </location>
</feature>
<dbReference type="Gene3D" id="2.30.30.60">
    <property type="match status" value="1"/>
</dbReference>
<dbReference type="PANTHER" id="PTHR30221">
    <property type="entry name" value="SMALL-CONDUCTANCE MECHANOSENSITIVE CHANNEL"/>
    <property type="match status" value="1"/>
</dbReference>
<evidence type="ECO:0000256" key="1">
    <source>
        <dbReference type="ARBA" id="ARBA00004141"/>
    </source>
</evidence>
<feature type="domain" description="Mechanosensitive ion channel MscS" evidence="7">
    <location>
        <begin position="136"/>
        <end position="209"/>
    </location>
</feature>
<dbReference type="GO" id="GO:0008381">
    <property type="term" value="F:mechanosensitive monoatomic ion channel activity"/>
    <property type="evidence" value="ECO:0007669"/>
    <property type="project" value="InterPro"/>
</dbReference>
<dbReference type="InterPro" id="IPR011014">
    <property type="entry name" value="MscS_channel_TM-2"/>
</dbReference>
<dbReference type="Gene3D" id="1.10.287.1260">
    <property type="match status" value="1"/>
</dbReference>